<dbReference type="PANTHER" id="PTHR11206">
    <property type="entry name" value="MULTIDRUG RESISTANCE PROTEIN"/>
    <property type="match status" value="1"/>
</dbReference>
<dbReference type="GO" id="GO:0016020">
    <property type="term" value="C:membrane"/>
    <property type="evidence" value="ECO:0007669"/>
    <property type="project" value="InterPro"/>
</dbReference>
<keyword evidence="4" id="KW-1185">Reference proteome</keyword>
<dbReference type="Pfam" id="PF01554">
    <property type="entry name" value="MatE"/>
    <property type="match status" value="1"/>
</dbReference>
<sequence>MDRFTLLLLPIYVFATPVLKLFGQLDDVGEMSGVVAIWLIPLHFSFAFQFPLQRFLQSQLKTRVLAYVSFCALGVNVLTSWVFVNVLDWRVIGASLALDIS</sequence>
<feature type="transmembrane region" description="Helical" evidence="2">
    <location>
        <begin position="64"/>
        <end position="84"/>
    </location>
</feature>
<evidence type="ECO:0000313" key="4">
    <source>
        <dbReference type="Proteomes" id="UP000593560"/>
    </source>
</evidence>
<evidence type="ECO:0000256" key="2">
    <source>
        <dbReference type="SAM" id="Phobius"/>
    </source>
</evidence>
<dbReference type="AlphaFoldDB" id="A0A7J9HGH2"/>
<protein>
    <submittedName>
        <fullName evidence="3">Uncharacterized protein</fullName>
    </submittedName>
</protein>
<keyword evidence="2" id="KW-1133">Transmembrane helix</keyword>
<dbReference type="EMBL" id="JABFAD010000009">
    <property type="protein sequence ID" value="MBA0808930.1"/>
    <property type="molecule type" value="Genomic_DNA"/>
</dbReference>
<evidence type="ECO:0000313" key="3">
    <source>
        <dbReference type="EMBL" id="MBA0808930.1"/>
    </source>
</evidence>
<dbReference type="InterPro" id="IPR002528">
    <property type="entry name" value="MATE_fam"/>
</dbReference>
<name>A0A7J9HGH2_9ROSI</name>
<comment type="similarity">
    <text evidence="1">Belongs to the multi antimicrobial extrusion (MATE) (TC 2.A.66.1) family.</text>
</comment>
<reference evidence="3 4" key="1">
    <citation type="journal article" date="2019" name="Genome Biol. Evol.">
        <title>Insights into the evolution of the New World diploid cottons (Gossypium, subgenus Houzingenia) based on genome sequencing.</title>
        <authorList>
            <person name="Grover C.E."/>
            <person name="Arick M.A. 2nd"/>
            <person name="Thrash A."/>
            <person name="Conover J.L."/>
            <person name="Sanders W.S."/>
            <person name="Peterson D.G."/>
            <person name="Frelichowski J.E."/>
            <person name="Scheffler J.A."/>
            <person name="Scheffler B.E."/>
            <person name="Wendel J.F."/>
        </authorList>
    </citation>
    <scope>NUCLEOTIDE SEQUENCE [LARGE SCALE GENOMIC DNA]</scope>
    <source>
        <strain evidence="3">0</strain>
        <tissue evidence="3">Leaf</tissue>
    </source>
</reference>
<organism evidence="3 4">
    <name type="scientific">Gossypium harknessii</name>
    <dbReference type="NCBI Taxonomy" id="34285"/>
    <lineage>
        <taxon>Eukaryota</taxon>
        <taxon>Viridiplantae</taxon>
        <taxon>Streptophyta</taxon>
        <taxon>Embryophyta</taxon>
        <taxon>Tracheophyta</taxon>
        <taxon>Spermatophyta</taxon>
        <taxon>Magnoliopsida</taxon>
        <taxon>eudicotyledons</taxon>
        <taxon>Gunneridae</taxon>
        <taxon>Pentapetalae</taxon>
        <taxon>rosids</taxon>
        <taxon>malvids</taxon>
        <taxon>Malvales</taxon>
        <taxon>Malvaceae</taxon>
        <taxon>Malvoideae</taxon>
        <taxon>Gossypium</taxon>
    </lineage>
</organism>
<feature type="transmembrane region" description="Helical" evidence="2">
    <location>
        <begin position="31"/>
        <end position="52"/>
    </location>
</feature>
<keyword evidence="2" id="KW-0472">Membrane</keyword>
<proteinExistence type="inferred from homology"/>
<dbReference type="GO" id="GO:0042910">
    <property type="term" value="F:xenobiotic transmembrane transporter activity"/>
    <property type="evidence" value="ECO:0007669"/>
    <property type="project" value="InterPro"/>
</dbReference>
<dbReference type="GO" id="GO:0015297">
    <property type="term" value="F:antiporter activity"/>
    <property type="evidence" value="ECO:0007669"/>
    <property type="project" value="InterPro"/>
</dbReference>
<dbReference type="Proteomes" id="UP000593560">
    <property type="component" value="Unassembled WGS sequence"/>
</dbReference>
<dbReference type="OrthoDB" id="2126698at2759"/>
<accession>A0A7J9HGH2</accession>
<gene>
    <name evidence="3" type="ORF">Gohar_024629</name>
</gene>
<comment type="caution">
    <text evidence="3">The sequence shown here is derived from an EMBL/GenBank/DDBJ whole genome shotgun (WGS) entry which is preliminary data.</text>
</comment>
<evidence type="ECO:0000256" key="1">
    <source>
        <dbReference type="ARBA" id="ARBA00010199"/>
    </source>
</evidence>
<keyword evidence="2" id="KW-0812">Transmembrane</keyword>